<dbReference type="Proteomes" id="UP000499080">
    <property type="component" value="Unassembled WGS sequence"/>
</dbReference>
<evidence type="ECO:0000313" key="2">
    <source>
        <dbReference type="EMBL" id="GBN07980.1"/>
    </source>
</evidence>
<dbReference type="Pfam" id="PF13843">
    <property type="entry name" value="DDE_Tnp_1_7"/>
    <property type="match status" value="1"/>
</dbReference>
<reference evidence="2 3" key="1">
    <citation type="journal article" date="2019" name="Sci. Rep.">
        <title>Orb-weaving spider Araneus ventricosus genome elucidates the spidroin gene catalogue.</title>
        <authorList>
            <person name="Kono N."/>
            <person name="Nakamura H."/>
            <person name="Ohtoshi R."/>
            <person name="Moran D.A.P."/>
            <person name="Shinohara A."/>
            <person name="Yoshida Y."/>
            <person name="Fujiwara M."/>
            <person name="Mori M."/>
            <person name="Tomita M."/>
            <person name="Arakawa K."/>
        </authorList>
    </citation>
    <scope>NUCLEOTIDE SEQUENCE [LARGE SCALE GENOMIC DNA]</scope>
</reference>
<evidence type="ECO:0000259" key="1">
    <source>
        <dbReference type="Pfam" id="PF13843"/>
    </source>
</evidence>
<dbReference type="Gene3D" id="3.30.420.10">
    <property type="entry name" value="Ribonuclease H-like superfamily/Ribonuclease H"/>
    <property type="match status" value="1"/>
</dbReference>
<gene>
    <name evidence="2" type="ORF">AVEN_110779_1</name>
</gene>
<sequence>MYPDASPVDYCAFGMFTRDLSKPKSAMIDELWKIVADEWKSIPLEILRKALLSWKLRCRLIVQKKGYQMKHFLKTSLCNLDINYLYEPDGAPLRPRRLRPVEPERNVVEQESVEPLSPFLDVSAPDVNENETEIDWSCKAEHILIEDNHKIRTSGPVHDLPVGSSPFDYFKLLFSTSICETIMININKLIMLSNKNLETTVSKRIGSISTAISCPGVAENYNKSMGGVDLADQKRQYYDVARKSRKWWIYLFWFLLNSALDNAHILYLLIYMPDLQKGERLFHFKLKLIENMTAKMTHGIKRSIGSPDLSHKRIKIEGRKKCRRRCSKLKLKTVGNNSIQSSWMCTTCQVCLCVDCYGQHHNENNQNQSAAL</sequence>
<dbReference type="EMBL" id="BGPR01005216">
    <property type="protein sequence ID" value="GBN07980.1"/>
    <property type="molecule type" value="Genomic_DNA"/>
</dbReference>
<organism evidence="2 3">
    <name type="scientific">Araneus ventricosus</name>
    <name type="common">Orbweaver spider</name>
    <name type="synonym">Epeira ventricosa</name>
    <dbReference type="NCBI Taxonomy" id="182803"/>
    <lineage>
        <taxon>Eukaryota</taxon>
        <taxon>Metazoa</taxon>
        <taxon>Ecdysozoa</taxon>
        <taxon>Arthropoda</taxon>
        <taxon>Chelicerata</taxon>
        <taxon>Arachnida</taxon>
        <taxon>Araneae</taxon>
        <taxon>Araneomorphae</taxon>
        <taxon>Entelegynae</taxon>
        <taxon>Araneoidea</taxon>
        <taxon>Araneidae</taxon>
        <taxon>Araneus</taxon>
    </lineage>
</organism>
<comment type="caution">
    <text evidence="2">The sequence shown here is derived from an EMBL/GenBank/DDBJ whole genome shotgun (WGS) entry which is preliminary data.</text>
</comment>
<proteinExistence type="predicted"/>
<feature type="domain" description="PiggyBac transposable element-derived protein" evidence="1">
    <location>
        <begin position="210"/>
        <end position="264"/>
    </location>
</feature>
<dbReference type="InterPro" id="IPR029526">
    <property type="entry name" value="PGBD"/>
</dbReference>
<evidence type="ECO:0000313" key="3">
    <source>
        <dbReference type="Proteomes" id="UP000499080"/>
    </source>
</evidence>
<accession>A0A4Y2L122</accession>
<protein>
    <recommendedName>
        <fullName evidence="1">PiggyBac transposable element-derived protein domain-containing protein</fullName>
    </recommendedName>
</protein>
<dbReference type="PANTHER" id="PTHR46599:SF3">
    <property type="entry name" value="PIGGYBAC TRANSPOSABLE ELEMENT-DERIVED PROTEIN 4"/>
    <property type="match status" value="1"/>
</dbReference>
<dbReference type="InterPro" id="IPR036397">
    <property type="entry name" value="RNaseH_sf"/>
</dbReference>
<dbReference type="AlphaFoldDB" id="A0A4Y2L122"/>
<dbReference type="PANTHER" id="PTHR46599">
    <property type="entry name" value="PIGGYBAC TRANSPOSABLE ELEMENT-DERIVED PROTEIN 4"/>
    <property type="match status" value="1"/>
</dbReference>
<keyword evidence="3" id="KW-1185">Reference proteome</keyword>
<dbReference type="GO" id="GO:0003676">
    <property type="term" value="F:nucleic acid binding"/>
    <property type="evidence" value="ECO:0007669"/>
    <property type="project" value="InterPro"/>
</dbReference>
<name>A0A4Y2L122_ARAVE</name>